<sequence>MSVTADTAELWLRRFHQAVEAGARLVCLPHAGGSASWFFPMAKALAPEVEVVAVQYPGRQDRRLEPCRTSVGELADELVGLVAELTDKPLALFGHSLGATVAFEVARGLEARGIVPEVLFASGRRAPSIERDESVHLRDDAGIIAEIVALGGSDASLLEEPEVAAMVLPAVRGDYRAAETYRYAGGPRLSCPVVVLTGDADPKVTPREAAAWAEHTSGRFELHFFPGGHFYLSDQAPQVLDLIRGWRPGAH</sequence>
<name>A0ABS2TU88_9ACTN</name>
<evidence type="ECO:0000313" key="4">
    <source>
        <dbReference type="EMBL" id="MBM9506897.1"/>
    </source>
</evidence>
<dbReference type="InterPro" id="IPR029058">
    <property type="entry name" value="AB_hydrolase_fold"/>
</dbReference>
<proteinExistence type="inferred from homology"/>
<dbReference type="Proteomes" id="UP000749040">
    <property type="component" value="Unassembled WGS sequence"/>
</dbReference>
<keyword evidence="5" id="KW-1185">Reference proteome</keyword>
<comment type="similarity">
    <text evidence="1">Belongs to the thioesterase family.</text>
</comment>
<dbReference type="Gene3D" id="3.40.50.1820">
    <property type="entry name" value="alpha/beta hydrolase"/>
    <property type="match status" value="1"/>
</dbReference>
<accession>A0ABS2TU88</accession>
<feature type="domain" description="Thioesterase TesA-like" evidence="3">
    <location>
        <begin position="26"/>
        <end position="247"/>
    </location>
</feature>
<dbReference type="SMART" id="SM00824">
    <property type="entry name" value="PKS_TE"/>
    <property type="match status" value="1"/>
</dbReference>
<dbReference type="InterPro" id="IPR001031">
    <property type="entry name" value="Thioesterase"/>
</dbReference>
<dbReference type="PANTHER" id="PTHR11487">
    <property type="entry name" value="THIOESTERASE"/>
    <property type="match status" value="1"/>
</dbReference>
<evidence type="ECO:0000313" key="5">
    <source>
        <dbReference type="Proteomes" id="UP000749040"/>
    </source>
</evidence>
<gene>
    <name evidence="4" type="ORF">ITX44_20570</name>
</gene>
<evidence type="ECO:0000259" key="3">
    <source>
        <dbReference type="SMART" id="SM00824"/>
    </source>
</evidence>
<dbReference type="InterPro" id="IPR020802">
    <property type="entry name" value="TesA-like"/>
</dbReference>
<organism evidence="4 5">
    <name type="scientific">Actinacidiphila acididurans</name>
    <dbReference type="NCBI Taxonomy" id="2784346"/>
    <lineage>
        <taxon>Bacteria</taxon>
        <taxon>Bacillati</taxon>
        <taxon>Actinomycetota</taxon>
        <taxon>Actinomycetes</taxon>
        <taxon>Kitasatosporales</taxon>
        <taxon>Streptomycetaceae</taxon>
        <taxon>Actinacidiphila</taxon>
    </lineage>
</organism>
<dbReference type="InterPro" id="IPR012223">
    <property type="entry name" value="TEII"/>
</dbReference>
<keyword evidence="2" id="KW-0378">Hydrolase</keyword>
<dbReference type="EMBL" id="JADKYB010000010">
    <property type="protein sequence ID" value="MBM9506897.1"/>
    <property type="molecule type" value="Genomic_DNA"/>
</dbReference>
<dbReference type="Pfam" id="PF00975">
    <property type="entry name" value="Thioesterase"/>
    <property type="match status" value="1"/>
</dbReference>
<comment type="caution">
    <text evidence="4">The sequence shown here is derived from an EMBL/GenBank/DDBJ whole genome shotgun (WGS) entry which is preliminary data.</text>
</comment>
<dbReference type="SUPFAM" id="SSF53474">
    <property type="entry name" value="alpha/beta-Hydrolases"/>
    <property type="match status" value="1"/>
</dbReference>
<reference evidence="4 5" key="1">
    <citation type="submission" date="2021-01" db="EMBL/GenBank/DDBJ databases">
        <title>Streptomyces acididurans sp. nov., isolated from a peat swamp forest soil.</title>
        <authorList>
            <person name="Chantavorakit T."/>
            <person name="Duangmal K."/>
        </authorList>
    </citation>
    <scope>NUCLEOTIDE SEQUENCE [LARGE SCALE GENOMIC DNA]</scope>
    <source>
        <strain evidence="4 5">KK5PA1</strain>
    </source>
</reference>
<protein>
    <submittedName>
        <fullName evidence="4">Thioesterase</fullName>
    </submittedName>
</protein>
<dbReference type="PANTHER" id="PTHR11487:SF0">
    <property type="entry name" value="S-ACYL FATTY ACID SYNTHASE THIOESTERASE, MEDIUM CHAIN"/>
    <property type="match status" value="1"/>
</dbReference>
<evidence type="ECO:0000256" key="2">
    <source>
        <dbReference type="ARBA" id="ARBA00022801"/>
    </source>
</evidence>
<dbReference type="RefSeq" id="WP_205358751.1">
    <property type="nucleotide sequence ID" value="NZ_JADKYB010000010.1"/>
</dbReference>
<evidence type="ECO:0000256" key="1">
    <source>
        <dbReference type="ARBA" id="ARBA00007169"/>
    </source>
</evidence>